<keyword evidence="4 5" id="KW-0808">Transferase</keyword>
<proteinExistence type="inferred from homology"/>
<dbReference type="InterPro" id="IPR055270">
    <property type="entry name" value="Glyco_tran_10_C"/>
</dbReference>
<keyword evidence="5" id="KW-0333">Golgi apparatus</keyword>
<evidence type="ECO:0000256" key="1">
    <source>
        <dbReference type="ARBA" id="ARBA00004922"/>
    </source>
</evidence>
<dbReference type="SUPFAM" id="SSF53756">
    <property type="entry name" value="UDP-Glycosyltransferase/glycogen phosphorylase"/>
    <property type="match status" value="1"/>
</dbReference>
<organism evidence="8 9">
    <name type="scientific">Klebsormidium nitens</name>
    <name type="common">Green alga</name>
    <name type="synonym">Ulothrix nitens</name>
    <dbReference type="NCBI Taxonomy" id="105231"/>
    <lineage>
        <taxon>Eukaryota</taxon>
        <taxon>Viridiplantae</taxon>
        <taxon>Streptophyta</taxon>
        <taxon>Klebsormidiophyceae</taxon>
        <taxon>Klebsormidiales</taxon>
        <taxon>Klebsormidiaceae</taxon>
        <taxon>Klebsormidium</taxon>
    </lineage>
</organism>
<dbReference type="EMBL" id="DF237187">
    <property type="protein sequence ID" value="GAQ85492.1"/>
    <property type="molecule type" value="Genomic_DNA"/>
</dbReference>
<evidence type="ECO:0000256" key="6">
    <source>
        <dbReference type="SAM" id="MobiDB-lite"/>
    </source>
</evidence>
<dbReference type="OrthoDB" id="427096at2759"/>
<dbReference type="GO" id="GO:0032580">
    <property type="term" value="C:Golgi cisterna membrane"/>
    <property type="evidence" value="ECO:0007669"/>
    <property type="project" value="UniProtKB-SubCell"/>
</dbReference>
<dbReference type="Proteomes" id="UP000054558">
    <property type="component" value="Unassembled WGS sequence"/>
</dbReference>
<gene>
    <name evidence="8" type="ORF">KFL_002380050</name>
</gene>
<evidence type="ECO:0000313" key="8">
    <source>
        <dbReference type="EMBL" id="GAQ85492.1"/>
    </source>
</evidence>
<dbReference type="InterPro" id="IPR001503">
    <property type="entry name" value="Glyco_trans_10"/>
</dbReference>
<keyword evidence="5" id="KW-0472">Membrane</keyword>
<keyword evidence="9" id="KW-1185">Reference proteome</keyword>
<dbReference type="AlphaFoldDB" id="A0A1Y1I6B4"/>
<evidence type="ECO:0000259" key="7">
    <source>
        <dbReference type="Pfam" id="PF00852"/>
    </source>
</evidence>
<feature type="domain" description="Fucosyltransferase C-terminal" evidence="7">
    <location>
        <begin position="251"/>
        <end position="426"/>
    </location>
</feature>
<comment type="similarity">
    <text evidence="2 5">Belongs to the glycosyltransferase 10 family.</text>
</comment>
<evidence type="ECO:0000256" key="5">
    <source>
        <dbReference type="RuleBase" id="RU003832"/>
    </source>
</evidence>
<keyword evidence="3 5" id="KW-0328">Glycosyltransferase</keyword>
<dbReference type="GO" id="GO:0008417">
    <property type="term" value="F:fucosyltransferase activity"/>
    <property type="evidence" value="ECO:0007669"/>
    <property type="project" value="InterPro"/>
</dbReference>
<reference evidence="8 9" key="1">
    <citation type="journal article" date="2014" name="Nat. Commun.">
        <title>Klebsormidium flaccidum genome reveals primary factors for plant terrestrial adaptation.</title>
        <authorList>
            <person name="Hori K."/>
            <person name="Maruyama F."/>
            <person name="Fujisawa T."/>
            <person name="Togashi T."/>
            <person name="Yamamoto N."/>
            <person name="Seo M."/>
            <person name="Sato S."/>
            <person name="Yamada T."/>
            <person name="Mori H."/>
            <person name="Tajima N."/>
            <person name="Moriyama T."/>
            <person name="Ikeuchi M."/>
            <person name="Watanabe M."/>
            <person name="Wada H."/>
            <person name="Kobayashi K."/>
            <person name="Saito M."/>
            <person name="Masuda T."/>
            <person name="Sasaki-Sekimoto Y."/>
            <person name="Mashiguchi K."/>
            <person name="Awai K."/>
            <person name="Shimojima M."/>
            <person name="Masuda S."/>
            <person name="Iwai M."/>
            <person name="Nobusawa T."/>
            <person name="Narise T."/>
            <person name="Kondo S."/>
            <person name="Saito H."/>
            <person name="Sato R."/>
            <person name="Murakawa M."/>
            <person name="Ihara Y."/>
            <person name="Oshima-Yamada Y."/>
            <person name="Ohtaka K."/>
            <person name="Satoh M."/>
            <person name="Sonobe K."/>
            <person name="Ishii M."/>
            <person name="Ohtani R."/>
            <person name="Kanamori-Sato M."/>
            <person name="Honoki R."/>
            <person name="Miyazaki D."/>
            <person name="Mochizuki H."/>
            <person name="Umetsu J."/>
            <person name="Higashi K."/>
            <person name="Shibata D."/>
            <person name="Kamiya Y."/>
            <person name="Sato N."/>
            <person name="Nakamura Y."/>
            <person name="Tabata S."/>
            <person name="Ida S."/>
            <person name="Kurokawa K."/>
            <person name="Ohta H."/>
        </authorList>
    </citation>
    <scope>NUCLEOTIDE SEQUENCE [LARGE SCALE GENOMIC DNA]</scope>
    <source>
        <strain evidence="8 9">NIES-2285</strain>
    </source>
</reference>
<comment type="subcellular location">
    <subcellularLocation>
        <location evidence="5">Golgi apparatus</location>
        <location evidence="5">Golgi stack membrane</location>
        <topology evidence="5">Single-pass type II membrane protein</topology>
    </subcellularLocation>
</comment>
<dbReference type="Pfam" id="PF00852">
    <property type="entry name" value="Glyco_transf_10"/>
    <property type="match status" value="1"/>
</dbReference>
<feature type="compositionally biased region" description="Basic and acidic residues" evidence="6">
    <location>
        <begin position="50"/>
        <end position="62"/>
    </location>
</feature>
<keyword evidence="5" id="KW-0812">Transmembrane</keyword>
<sequence length="582" mass="64381">MGTCLSQGTLLENGWGPGRWHLAGRKNLTWEARPSVEHVTKPPVEFNLETDQRTEEGSEPDLKQGLVPGSEPGLEPGSEPGSEPGLESDSELVPEPALEPELVLGPKPPLDLTCEQWLLEADGPVVPGGRNFSDEPVMIYEADLPPWFAASEEELRSCDVACRPILPNSEEAKNVTRWDAMTWQWPSGAPDRSHGFRVLRNMESAAYYPMLAVSEARKQGYDIIMTSELASDIPLLYIGGSYFEPGLGFEEKVPAVAAAISNCGGFSSRLEIIAKLREFGVEVHQYGRCNRTHEFPDEPPPPGMNEADALAHRYLFYYAAENSIYPDYVSEKFFRGLRVGTVPVYLGTATAVDFAPAENAILWLSGIEDVPRVAEEIKRLTNDRAAFEERLAWKTRGASDAFLALLSLNAFARSCVLCIHIATKLQEEALAAPTLPELEIGTTAIGQADTSMEPVDGTRPCSCAEDVGFEGGKESGLQTVYHLYVRELNAFRYLDVFIRSTDLSIAGLEKAILARFQATDYAPVFVRYGFHNSRDGYKVFKVYPALTNQRRVLFEDGAFASDDDFRKHLDSVPCPRLEVIFV</sequence>
<accession>A0A1Y1I6B4</accession>
<evidence type="ECO:0000256" key="4">
    <source>
        <dbReference type="ARBA" id="ARBA00022679"/>
    </source>
</evidence>
<comment type="pathway">
    <text evidence="1">Protein modification; protein glycosylation.</text>
</comment>
<evidence type="ECO:0000256" key="3">
    <source>
        <dbReference type="ARBA" id="ARBA00022676"/>
    </source>
</evidence>
<evidence type="ECO:0000313" key="9">
    <source>
        <dbReference type="Proteomes" id="UP000054558"/>
    </source>
</evidence>
<evidence type="ECO:0000256" key="2">
    <source>
        <dbReference type="ARBA" id="ARBA00008919"/>
    </source>
</evidence>
<dbReference type="OMA" id="SEYDIMA"/>
<dbReference type="Gene3D" id="3.40.50.11660">
    <property type="entry name" value="Glycosyl transferase family 10, C-terminal domain"/>
    <property type="match status" value="1"/>
</dbReference>
<protein>
    <recommendedName>
        <fullName evidence="5">Fucosyltransferase</fullName>
        <ecNumber evidence="5">2.4.1.-</ecNumber>
    </recommendedName>
</protein>
<name>A0A1Y1I6B4_KLENI</name>
<dbReference type="STRING" id="105231.A0A1Y1I6B4"/>
<feature type="region of interest" description="Disordered" evidence="6">
    <location>
        <begin position="41"/>
        <end position="95"/>
    </location>
</feature>
<dbReference type="UniPathway" id="UPA00378"/>
<dbReference type="PANTHER" id="PTHR11929">
    <property type="entry name" value="ALPHA- 1,3 -FUCOSYLTRANSFERASE"/>
    <property type="match status" value="1"/>
</dbReference>
<dbReference type="EC" id="2.4.1.-" evidence="5"/>
<dbReference type="InterPro" id="IPR038577">
    <property type="entry name" value="GT10-like_C_sf"/>
</dbReference>
<dbReference type="PANTHER" id="PTHR11929:SF220">
    <property type="entry name" value="FUCOSYLTRANSFERASE"/>
    <property type="match status" value="1"/>
</dbReference>